<dbReference type="Proteomes" id="UP000225833">
    <property type="component" value="Unassembled WGS sequence"/>
</dbReference>
<dbReference type="AlphaFoldDB" id="A0A2D0J4F7"/>
<sequence length="35" mass="4418">MNNSDVVPHLQQILVDSTENWVDWRWQQKRWDFFV</sequence>
<comment type="caution">
    <text evidence="1">The sequence shown here is derived from an EMBL/GenBank/DDBJ whole genome shotgun (WGS) entry which is preliminary data.</text>
</comment>
<evidence type="ECO:0000313" key="2">
    <source>
        <dbReference type="Proteomes" id="UP000225833"/>
    </source>
</evidence>
<dbReference type="EMBL" id="NIBS01000002">
    <property type="protein sequence ID" value="PHM29359.1"/>
    <property type="molecule type" value="Genomic_DNA"/>
</dbReference>
<proteinExistence type="predicted"/>
<protein>
    <submittedName>
        <fullName evidence="1">Lysine 2,3-aminomutase</fullName>
    </submittedName>
</protein>
<evidence type="ECO:0000313" key="1">
    <source>
        <dbReference type="EMBL" id="PHM29359.1"/>
    </source>
</evidence>
<reference evidence="1 2" key="1">
    <citation type="journal article" date="2017" name="Nat. Microbiol.">
        <title>Natural product diversity associated with the nematode symbionts Photorhabdus and Xenorhabdus.</title>
        <authorList>
            <person name="Tobias N.J."/>
            <person name="Wolff H."/>
            <person name="Djahanschiri B."/>
            <person name="Grundmann F."/>
            <person name="Kronenwerth M."/>
            <person name="Shi Y.M."/>
            <person name="Simonyi S."/>
            <person name="Grun P."/>
            <person name="Shapiro-Ilan D."/>
            <person name="Pidot S.J."/>
            <person name="Stinear T.P."/>
            <person name="Ebersberger I."/>
            <person name="Bode H.B."/>
        </authorList>
    </citation>
    <scope>NUCLEOTIDE SEQUENCE [LARGE SCALE GENOMIC DNA]</scope>
    <source>
        <strain evidence="1 2">DSM 16342</strain>
    </source>
</reference>
<name>A0A2D0J4F7_XENBU</name>
<gene>
    <name evidence="1" type="ORF">Xbud_00813</name>
</gene>
<organism evidence="1 2">
    <name type="scientific">Xenorhabdus budapestensis</name>
    <dbReference type="NCBI Taxonomy" id="290110"/>
    <lineage>
        <taxon>Bacteria</taxon>
        <taxon>Pseudomonadati</taxon>
        <taxon>Pseudomonadota</taxon>
        <taxon>Gammaproteobacteria</taxon>
        <taxon>Enterobacterales</taxon>
        <taxon>Morganellaceae</taxon>
        <taxon>Xenorhabdus</taxon>
    </lineage>
</organism>
<accession>A0A2D0J4F7</accession>